<evidence type="ECO:0008006" key="4">
    <source>
        <dbReference type="Google" id="ProtNLM"/>
    </source>
</evidence>
<accession>A0A2P5DF18</accession>
<protein>
    <recommendedName>
        <fullName evidence="4">Transmembrane protein</fullName>
    </recommendedName>
</protein>
<evidence type="ECO:0000256" key="1">
    <source>
        <dbReference type="SAM" id="Phobius"/>
    </source>
</evidence>
<evidence type="ECO:0000313" key="3">
    <source>
        <dbReference type="Proteomes" id="UP000237105"/>
    </source>
</evidence>
<keyword evidence="1" id="KW-0472">Membrane</keyword>
<name>A0A2P5DF18_PARAD</name>
<dbReference type="AlphaFoldDB" id="A0A2P5DF18"/>
<sequence length="111" mass="13216">VCLVYFSFLGFRFSKGHKKVVGCGFFASFEGVLFFFFFFFKIVLLSILLILMKRIMLFIKKCGNSDFFVLLLYPYRSCILIKPSLEVLYYLWLLARLRRFNGLEAYFSCYI</sequence>
<proteinExistence type="predicted"/>
<keyword evidence="1" id="KW-0812">Transmembrane</keyword>
<keyword evidence="1" id="KW-1133">Transmembrane helix</keyword>
<dbReference type="Proteomes" id="UP000237105">
    <property type="component" value="Unassembled WGS sequence"/>
</dbReference>
<feature type="transmembrane region" description="Helical" evidence="1">
    <location>
        <begin position="32"/>
        <end position="51"/>
    </location>
</feature>
<feature type="non-terminal residue" evidence="2">
    <location>
        <position position="1"/>
    </location>
</feature>
<evidence type="ECO:0000313" key="2">
    <source>
        <dbReference type="EMBL" id="PON71889.1"/>
    </source>
</evidence>
<reference evidence="3" key="1">
    <citation type="submission" date="2016-06" db="EMBL/GenBank/DDBJ databases">
        <title>Parallel loss of symbiosis genes in relatives of nitrogen-fixing non-legume Parasponia.</title>
        <authorList>
            <person name="Van Velzen R."/>
            <person name="Holmer R."/>
            <person name="Bu F."/>
            <person name="Rutten L."/>
            <person name="Van Zeijl A."/>
            <person name="Liu W."/>
            <person name="Santuari L."/>
            <person name="Cao Q."/>
            <person name="Sharma T."/>
            <person name="Shen D."/>
            <person name="Roswanjaya Y."/>
            <person name="Wardhani T."/>
            <person name="Kalhor M.S."/>
            <person name="Jansen J."/>
            <person name="Van den Hoogen J."/>
            <person name="Gungor B."/>
            <person name="Hartog M."/>
            <person name="Hontelez J."/>
            <person name="Verver J."/>
            <person name="Yang W.-C."/>
            <person name="Schijlen E."/>
            <person name="Repin R."/>
            <person name="Schilthuizen M."/>
            <person name="Schranz E."/>
            <person name="Heidstra R."/>
            <person name="Miyata K."/>
            <person name="Fedorova E."/>
            <person name="Kohlen W."/>
            <person name="Bisseling T."/>
            <person name="Smit S."/>
            <person name="Geurts R."/>
        </authorList>
    </citation>
    <scope>NUCLEOTIDE SEQUENCE [LARGE SCALE GENOMIC DNA]</scope>
    <source>
        <strain evidence="3">cv. WU1-14</strain>
    </source>
</reference>
<gene>
    <name evidence="2" type="ORF">PanWU01x14_070760</name>
</gene>
<comment type="caution">
    <text evidence="2">The sequence shown here is derived from an EMBL/GenBank/DDBJ whole genome shotgun (WGS) entry which is preliminary data.</text>
</comment>
<keyword evidence="3" id="KW-1185">Reference proteome</keyword>
<organism evidence="2 3">
    <name type="scientific">Parasponia andersonii</name>
    <name type="common">Sponia andersonii</name>
    <dbReference type="NCBI Taxonomy" id="3476"/>
    <lineage>
        <taxon>Eukaryota</taxon>
        <taxon>Viridiplantae</taxon>
        <taxon>Streptophyta</taxon>
        <taxon>Embryophyta</taxon>
        <taxon>Tracheophyta</taxon>
        <taxon>Spermatophyta</taxon>
        <taxon>Magnoliopsida</taxon>
        <taxon>eudicotyledons</taxon>
        <taxon>Gunneridae</taxon>
        <taxon>Pentapetalae</taxon>
        <taxon>rosids</taxon>
        <taxon>fabids</taxon>
        <taxon>Rosales</taxon>
        <taxon>Cannabaceae</taxon>
        <taxon>Parasponia</taxon>
    </lineage>
</organism>
<dbReference type="EMBL" id="JXTB01000042">
    <property type="protein sequence ID" value="PON71889.1"/>
    <property type="molecule type" value="Genomic_DNA"/>
</dbReference>